<proteinExistence type="predicted"/>
<comment type="caution">
    <text evidence="1">The sequence shown here is derived from an EMBL/GenBank/DDBJ whole genome shotgun (WGS) entry which is preliminary data.</text>
</comment>
<sequence>MKIHLIICFKTFRNNPDEGPRRLATSLRSINASRQHLAVWLPKLTGVHRLSADNIMYLSRTYQQPALYWPH</sequence>
<evidence type="ECO:0000313" key="2">
    <source>
        <dbReference type="Proteomes" id="UP000324222"/>
    </source>
</evidence>
<accession>A0A5B7K6I5</accession>
<dbReference type="EMBL" id="VSRR010139645">
    <property type="protein sequence ID" value="MPD04153.1"/>
    <property type="molecule type" value="Genomic_DNA"/>
</dbReference>
<protein>
    <submittedName>
        <fullName evidence="1">Uncharacterized protein</fullName>
    </submittedName>
</protein>
<reference evidence="1 2" key="1">
    <citation type="submission" date="2019-05" db="EMBL/GenBank/DDBJ databases">
        <title>Another draft genome of Portunus trituberculatus and its Hox gene families provides insights of decapod evolution.</title>
        <authorList>
            <person name="Jeong J.-H."/>
            <person name="Song I."/>
            <person name="Kim S."/>
            <person name="Choi T."/>
            <person name="Kim D."/>
            <person name="Ryu S."/>
            <person name="Kim W."/>
        </authorList>
    </citation>
    <scope>NUCLEOTIDE SEQUENCE [LARGE SCALE GENOMIC DNA]</scope>
    <source>
        <tissue evidence="1">Muscle</tissue>
    </source>
</reference>
<organism evidence="1 2">
    <name type="scientific">Portunus trituberculatus</name>
    <name type="common">Swimming crab</name>
    <name type="synonym">Neptunus trituberculatus</name>
    <dbReference type="NCBI Taxonomy" id="210409"/>
    <lineage>
        <taxon>Eukaryota</taxon>
        <taxon>Metazoa</taxon>
        <taxon>Ecdysozoa</taxon>
        <taxon>Arthropoda</taxon>
        <taxon>Crustacea</taxon>
        <taxon>Multicrustacea</taxon>
        <taxon>Malacostraca</taxon>
        <taxon>Eumalacostraca</taxon>
        <taxon>Eucarida</taxon>
        <taxon>Decapoda</taxon>
        <taxon>Pleocyemata</taxon>
        <taxon>Brachyura</taxon>
        <taxon>Eubrachyura</taxon>
        <taxon>Portunoidea</taxon>
        <taxon>Portunidae</taxon>
        <taxon>Portuninae</taxon>
        <taxon>Portunus</taxon>
    </lineage>
</organism>
<evidence type="ECO:0000313" key="1">
    <source>
        <dbReference type="EMBL" id="MPD04153.1"/>
    </source>
</evidence>
<dbReference type="Proteomes" id="UP000324222">
    <property type="component" value="Unassembled WGS sequence"/>
</dbReference>
<keyword evidence="2" id="KW-1185">Reference proteome</keyword>
<name>A0A5B7K6I5_PORTR</name>
<dbReference type="AlphaFoldDB" id="A0A5B7K6I5"/>
<gene>
    <name evidence="1" type="ORF">E2C01_099826</name>
</gene>